<organism evidence="3 4">
    <name type="scientific">Robertkochia marina</name>
    <dbReference type="NCBI Taxonomy" id="1227945"/>
    <lineage>
        <taxon>Bacteria</taxon>
        <taxon>Pseudomonadati</taxon>
        <taxon>Bacteroidota</taxon>
        <taxon>Flavobacteriia</taxon>
        <taxon>Flavobacteriales</taxon>
        <taxon>Flavobacteriaceae</taxon>
        <taxon>Robertkochia</taxon>
    </lineage>
</organism>
<feature type="transmembrane region" description="Helical" evidence="2">
    <location>
        <begin position="568"/>
        <end position="586"/>
    </location>
</feature>
<dbReference type="EMBL" id="SSMC01000001">
    <property type="protein sequence ID" value="THD69015.1"/>
    <property type="molecule type" value="Genomic_DNA"/>
</dbReference>
<keyword evidence="2" id="KW-1133">Transmembrane helix</keyword>
<feature type="transmembrane region" description="Helical" evidence="2">
    <location>
        <begin position="12"/>
        <end position="29"/>
    </location>
</feature>
<dbReference type="InterPro" id="IPR052724">
    <property type="entry name" value="GT117_domain-containing"/>
</dbReference>
<feature type="transmembrane region" description="Helical" evidence="2">
    <location>
        <begin position="598"/>
        <end position="618"/>
    </location>
</feature>
<keyword evidence="2" id="KW-0472">Membrane</keyword>
<dbReference type="RefSeq" id="WP_136334505.1">
    <property type="nucleotide sequence ID" value="NZ_QXMP01000004.1"/>
</dbReference>
<dbReference type="PANTHER" id="PTHR16214:SF3">
    <property type="entry name" value="TRANSMEMBRANE PROTEIN 260"/>
    <property type="match status" value="1"/>
</dbReference>
<feature type="transmembrane region" description="Helical" evidence="2">
    <location>
        <begin position="147"/>
        <end position="165"/>
    </location>
</feature>
<gene>
    <name evidence="3" type="ORF">E7Z59_01405</name>
</gene>
<accession>A0A4S3M2U6</accession>
<keyword evidence="4" id="KW-1185">Reference proteome</keyword>
<comment type="caution">
    <text evidence="3">The sequence shown here is derived from an EMBL/GenBank/DDBJ whole genome shotgun (WGS) entry which is preliminary data.</text>
</comment>
<dbReference type="Proteomes" id="UP000305939">
    <property type="component" value="Unassembled WGS sequence"/>
</dbReference>
<evidence type="ECO:0000313" key="3">
    <source>
        <dbReference type="EMBL" id="THD69015.1"/>
    </source>
</evidence>
<feature type="region of interest" description="Disordered" evidence="1">
    <location>
        <begin position="1080"/>
        <end position="1112"/>
    </location>
</feature>
<feature type="transmembrane region" description="Helical" evidence="2">
    <location>
        <begin position="544"/>
        <end position="562"/>
    </location>
</feature>
<name>A0A4S3M2U6_9FLAO</name>
<reference evidence="3 4" key="1">
    <citation type="submission" date="2019-04" db="EMBL/GenBank/DDBJ databases">
        <title>Draft genome sequence of Robertkochia marina CC-AMO-30D.</title>
        <authorList>
            <person name="Hameed A."/>
            <person name="Lin S.-Y."/>
            <person name="Shahina M."/>
            <person name="Lai W.-A."/>
            <person name="Young C.-C."/>
        </authorList>
    </citation>
    <scope>NUCLEOTIDE SEQUENCE [LARGE SCALE GENOMIC DNA]</scope>
    <source>
        <strain evidence="3 4">CC-AMO-30D</strain>
    </source>
</reference>
<evidence type="ECO:0000313" key="4">
    <source>
        <dbReference type="Proteomes" id="UP000305939"/>
    </source>
</evidence>
<feature type="transmembrane region" description="Helical" evidence="2">
    <location>
        <begin position="289"/>
        <end position="310"/>
    </location>
</feature>
<feature type="transmembrane region" description="Helical" evidence="2">
    <location>
        <begin position="630"/>
        <end position="648"/>
    </location>
</feature>
<protein>
    <submittedName>
        <fullName evidence="3">DUF2723 domain-containing protein</fullName>
    </submittedName>
</protein>
<evidence type="ECO:0000256" key="2">
    <source>
        <dbReference type="SAM" id="Phobius"/>
    </source>
</evidence>
<feature type="transmembrane region" description="Helical" evidence="2">
    <location>
        <begin position="219"/>
        <end position="238"/>
    </location>
</feature>
<dbReference type="InterPro" id="IPR021280">
    <property type="entry name" value="TMEM260-like"/>
</dbReference>
<dbReference type="OrthoDB" id="9807602at2"/>
<feature type="transmembrane region" description="Helical" evidence="2">
    <location>
        <begin position="177"/>
        <end position="207"/>
    </location>
</feature>
<keyword evidence="2" id="KW-0812">Transmembrane</keyword>
<dbReference type="Pfam" id="PF11028">
    <property type="entry name" value="TMEM260-like"/>
    <property type="match status" value="1"/>
</dbReference>
<evidence type="ECO:0000256" key="1">
    <source>
        <dbReference type="SAM" id="MobiDB-lite"/>
    </source>
</evidence>
<dbReference type="AlphaFoldDB" id="A0A4S3M2U6"/>
<sequence>MTALQFKKWDTILGWIVFAIALTVYHLTVEPTSSFWDAGEYIATASKLQVGHPPGAPLFQMIGAFFGNFASGPENIAVTVNHMSVFSSAFTILFMFWTITNITLKLARMQGEMNTPKYIAVLGSGLTGALTFTFTDSFWFNAVEAEVYAMATFLMALMFYLGLKWSDEMHTPRANRWLILIALVTGLSFGVHFMALLTIPAIGMIYYFRNYENPTTKGFILANLISITVLLFIFKLLLPNVMRFFGYLEVFFVNSIGLPFNSGTIIAALIVVAGFWYGLKYTRTKQFPIANSIVLSTLFILIGFSTWLMIPIRANAGTVINENSPTDARQLLAYYNMEQYPETHLFNGPMFTDAWAGQDPVDPYQDDKPKYERDYEQGKYVIVNDYKDAEPNPHGDHVGLLPRMWSTDHAANYMNIAGPVEISLKREYRSEPRLANTVAQMNTELATGAIDTEDYVRFIEQFSDYIIVEKPTFGQNLYYLFNYQMGYMYWRYFFWNFVGRQDDIQGRLDDHGNWLSGIKFVDEWRLGSQDNLPSDVLNNKGRNTYYFLPMILGLIGFLFLLKTSKQKFWVLFVLFMFTGLALKVYLNERPFEPRERDYALVGSFYVFSIWIGMGVYALFEEFKKYLTPKILAPTITAACLLAVPTLMATENWDDHDRSDRYTAQSIAKSYLESIQENAGAMLFTIGDNDTFSLWYAQEVEGYRTDVRTINTSLFATDWYIDQMKRAAYQSPPIPSQLTHDKYAYGVREAIYYQDLTDERWDIKRFMKWIENDKNTMEQVMRSRGLDPAQYPDSYRKLLIYPTNKIRVPVNKENVIKSGLVKPEDEHLIVDHIDIDIPGQVLTKNRILMLDILANNDWERPIYFTGGSFSPAEYMWMKDYLQLDGLVYKLVPIKTPIDPKNPYEMGRIDEDLMYDIVMDWKWGNSGSTDIYHDPETRKNSISFRGNLARLTEKLLNEGKTDKALEVIDLAMEKMPFGYFGYYVFLEPFVDGYYKVGETDKARELFEQVAEKYQEYLEYYGNMSDDEQLNYTQEIINNMERYRGLLDIVVRNDVEEYGLDQAKKFNDYLPMFAIYREAQQQGAREQKNVPEGQPVEAKIEADSAPTPADSTMNN</sequence>
<feature type="transmembrane region" description="Helical" evidence="2">
    <location>
        <begin position="85"/>
        <end position="106"/>
    </location>
</feature>
<dbReference type="PANTHER" id="PTHR16214">
    <property type="entry name" value="TRANSMEMBRANE PROTEIN 260"/>
    <property type="match status" value="1"/>
</dbReference>
<feature type="transmembrane region" description="Helical" evidence="2">
    <location>
        <begin position="118"/>
        <end position="135"/>
    </location>
</feature>
<proteinExistence type="predicted"/>
<feature type="transmembrane region" description="Helical" evidence="2">
    <location>
        <begin position="250"/>
        <end position="277"/>
    </location>
</feature>